<dbReference type="Proteomes" id="UP000234166">
    <property type="component" value="Unassembled WGS sequence"/>
</dbReference>
<evidence type="ECO:0000313" key="2">
    <source>
        <dbReference type="EMBL" id="SON80291.1"/>
    </source>
</evidence>
<name>A0AB38DUS9_XANCH</name>
<dbReference type="AlphaFoldDB" id="A0AB38DUS9"/>
<sequence length="30" mass="2892">MRLGGLGTDLIGDGASNLLGKLAIVHDGAG</sequence>
<gene>
    <name evidence="1" type="ORF">XAP6984_1150044</name>
    <name evidence="2" type="ORF">XAP7430_1120044</name>
</gene>
<evidence type="ECO:0000313" key="4">
    <source>
        <dbReference type="Proteomes" id="UP000234181"/>
    </source>
</evidence>
<dbReference type="Proteomes" id="UP000234181">
    <property type="component" value="Unassembled WGS sequence"/>
</dbReference>
<protein>
    <submittedName>
        <fullName evidence="2">Uncharacterized protein</fullName>
    </submittedName>
</protein>
<evidence type="ECO:0000313" key="3">
    <source>
        <dbReference type="Proteomes" id="UP000234166"/>
    </source>
</evidence>
<comment type="caution">
    <text evidence="2">The sequence shown here is derived from an EMBL/GenBank/DDBJ whole genome shotgun (WGS) entry which is preliminary data.</text>
</comment>
<evidence type="ECO:0000313" key="1">
    <source>
        <dbReference type="EMBL" id="SON76288.1"/>
    </source>
</evidence>
<proteinExistence type="predicted"/>
<keyword evidence="4" id="KW-1185">Reference proteome</keyword>
<dbReference type="EMBL" id="OCYS01000016">
    <property type="protein sequence ID" value="SON80291.1"/>
    <property type="molecule type" value="Genomic_DNA"/>
</dbReference>
<dbReference type="EMBL" id="OCYT01000019">
    <property type="protein sequence ID" value="SON76288.1"/>
    <property type="molecule type" value="Genomic_DNA"/>
</dbReference>
<reference evidence="3 4" key="1">
    <citation type="submission" date="2017-10" db="EMBL/GenBank/DDBJ databases">
        <authorList>
            <person name="Regsiter A."/>
            <person name="William W."/>
        </authorList>
    </citation>
    <scope>NUCLEOTIDE SEQUENCE [LARGE SCALE GENOMIC DNA]</scope>
    <source>
        <strain evidence="1 4">CFBP6984</strain>
        <strain evidence="2 3">CFBP7430</strain>
    </source>
</reference>
<accession>A0AB38DUS9</accession>
<organism evidence="2 3">
    <name type="scientific">Xanthomonas campestris pv. phaseoli</name>
    <dbReference type="NCBI Taxonomy" id="317013"/>
    <lineage>
        <taxon>Bacteria</taxon>
        <taxon>Pseudomonadati</taxon>
        <taxon>Pseudomonadota</taxon>
        <taxon>Gammaproteobacteria</taxon>
        <taxon>Lysobacterales</taxon>
        <taxon>Lysobacteraceae</taxon>
        <taxon>Xanthomonas</taxon>
    </lineage>
</organism>